<evidence type="ECO:0000256" key="8">
    <source>
        <dbReference type="SAM" id="Phobius"/>
    </source>
</evidence>
<sequence>MIEFILARYNYWIVIALMMTGLYIVFSRGNLVKTLIGLNLFQTSVFIFYITMGKVFGGTAPILLGGHAEEGHGEEHGGDHAESTHGTAYGEHEDSYASDPLHEGGAVNTIEETHAELSPGESLHTAPEGAVNELARAETPAGDVAKAALDHGTEILYSNPLPHVLILTAIVVGVATTAVGLSLAVRIREAYGTVEEDRLEAIDNQDDRAEVLV</sequence>
<evidence type="ECO:0000313" key="9">
    <source>
        <dbReference type="EMBL" id="MCQ8186025.1"/>
    </source>
</evidence>
<feature type="transmembrane region" description="Helical" evidence="8">
    <location>
        <begin position="164"/>
        <end position="185"/>
    </location>
</feature>
<name>A0A9X2LA97_9PROT</name>
<evidence type="ECO:0000256" key="2">
    <source>
        <dbReference type="ARBA" id="ARBA00010388"/>
    </source>
</evidence>
<dbReference type="GO" id="GO:0005886">
    <property type="term" value="C:plasma membrane"/>
    <property type="evidence" value="ECO:0007669"/>
    <property type="project" value="UniProtKB-SubCell"/>
</dbReference>
<evidence type="ECO:0000313" key="10">
    <source>
        <dbReference type="Proteomes" id="UP001142610"/>
    </source>
</evidence>
<dbReference type="PANTHER" id="PTHR34583">
    <property type="entry name" value="ANTIPORTER SUBUNIT MNHC2-RELATED"/>
    <property type="match status" value="1"/>
</dbReference>
<keyword evidence="10" id="KW-1185">Reference proteome</keyword>
<comment type="similarity">
    <text evidence="2">Belongs to the CPA3 antiporters (TC 2.A.63) subunit C family.</text>
</comment>
<keyword evidence="3" id="KW-1003">Cell membrane</keyword>
<dbReference type="Pfam" id="PF00420">
    <property type="entry name" value="Oxidored_q2"/>
    <property type="match status" value="1"/>
</dbReference>
<keyword evidence="6 8" id="KW-0472">Membrane</keyword>
<dbReference type="EMBL" id="JANIBC010000011">
    <property type="protein sequence ID" value="MCQ8186025.1"/>
    <property type="molecule type" value="Genomic_DNA"/>
</dbReference>
<evidence type="ECO:0000256" key="4">
    <source>
        <dbReference type="ARBA" id="ARBA00022692"/>
    </source>
</evidence>
<gene>
    <name evidence="9" type="ORF">NOG11_11560</name>
</gene>
<dbReference type="PANTHER" id="PTHR34583:SF2">
    <property type="entry name" value="ANTIPORTER SUBUNIT MNHC2-RELATED"/>
    <property type="match status" value="1"/>
</dbReference>
<evidence type="ECO:0000256" key="7">
    <source>
        <dbReference type="SAM" id="MobiDB-lite"/>
    </source>
</evidence>
<proteinExistence type="inferred from homology"/>
<comment type="subcellular location">
    <subcellularLocation>
        <location evidence="1">Cell membrane</location>
        <topology evidence="1">Multi-pass membrane protein</topology>
    </subcellularLocation>
</comment>
<evidence type="ECO:0000256" key="3">
    <source>
        <dbReference type="ARBA" id="ARBA00022475"/>
    </source>
</evidence>
<dbReference type="Proteomes" id="UP001142610">
    <property type="component" value="Unassembled WGS sequence"/>
</dbReference>
<feature type="transmembrane region" description="Helical" evidence="8">
    <location>
        <begin position="6"/>
        <end position="26"/>
    </location>
</feature>
<keyword evidence="5 8" id="KW-1133">Transmembrane helix</keyword>
<dbReference type="AlphaFoldDB" id="A0A9X2LA97"/>
<feature type="transmembrane region" description="Helical" evidence="8">
    <location>
        <begin position="38"/>
        <end position="56"/>
    </location>
</feature>
<evidence type="ECO:0000256" key="6">
    <source>
        <dbReference type="ARBA" id="ARBA00023136"/>
    </source>
</evidence>
<dbReference type="InterPro" id="IPR039428">
    <property type="entry name" value="NUOK/Mnh_C1-like"/>
</dbReference>
<accession>A0A9X2LA97</accession>
<protein>
    <submittedName>
        <fullName evidence="9">Cation:proton antiporter subunit C</fullName>
    </submittedName>
</protein>
<organism evidence="9 10">
    <name type="scientific">Parvularcula maris</name>
    <dbReference type="NCBI Taxonomy" id="2965077"/>
    <lineage>
        <taxon>Bacteria</taxon>
        <taxon>Pseudomonadati</taxon>
        <taxon>Pseudomonadota</taxon>
        <taxon>Alphaproteobacteria</taxon>
        <taxon>Parvularculales</taxon>
        <taxon>Parvularculaceae</taxon>
        <taxon>Parvularcula</taxon>
    </lineage>
</organism>
<keyword evidence="4 8" id="KW-0812">Transmembrane</keyword>
<comment type="caution">
    <text evidence="9">The sequence shown here is derived from an EMBL/GenBank/DDBJ whole genome shotgun (WGS) entry which is preliminary data.</text>
</comment>
<evidence type="ECO:0000256" key="1">
    <source>
        <dbReference type="ARBA" id="ARBA00004651"/>
    </source>
</evidence>
<dbReference type="Gene3D" id="1.10.287.3510">
    <property type="match status" value="2"/>
</dbReference>
<reference evidence="9" key="1">
    <citation type="submission" date="2022-07" db="EMBL/GenBank/DDBJ databases">
        <title>Parvularcula maris sp. nov., an algicidal bacterium isolated from seawater.</title>
        <authorList>
            <person name="Li F."/>
        </authorList>
    </citation>
    <scope>NUCLEOTIDE SEQUENCE</scope>
    <source>
        <strain evidence="9">BGMRC 0090</strain>
    </source>
</reference>
<evidence type="ECO:0000256" key="5">
    <source>
        <dbReference type="ARBA" id="ARBA00022989"/>
    </source>
</evidence>
<dbReference type="RefSeq" id="WP_256619920.1">
    <property type="nucleotide sequence ID" value="NZ_JANIBC010000011.1"/>
</dbReference>
<feature type="compositionally biased region" description="Basic and acidic residues" evidence="7">
    <location>
        <begin position="67"/>
        <end position="83"/>
    </location>
</feature>
<dbReference type="InterPro" id="IPR050601">
    <property type="entry name" value="CPA3_antiporter_subunitC"/>
</dbReference>
<feature type="region of interest" description="Disordered" evidence="7">
    <location>
        <begin position="67"/>
        <end position="95"/>
    </location>
</feature>